<gene>
    <name evidence="18" type="ORF">JTE90_004536</name>
</gene>
<dbReference type="SUPFAM" id="SSF48508">
    <property type="entry name" value="Nuclear receptor ligand-binding domain"/>
    <property type="match status" value="1"/>
</dbReference>
<dbReference type="InterPro" id="IPR000536">
    <property type="entry name" value="Nucl_hrmn_rcpt_lig-bd"/>
</dbReference>
<feature type="domain" description="Nuclear receptor" evidence="16">
    <location>
        <begin position="55"/>
        <end position="130"/>
    </location>
</feature>
<feature type="compositionally biased region" description="Low complexity" evidence="15">
    <location>
        <begin position="147"/>
        <end position="159"/>
    </location>
</feature>
<dbReference type="CDD" id="cd07165">
    <property type="entry name" value="NR_DBD_DmE78_like"/>
    <property type="match status" value="1"/>
</dbReference>
<evidence type="ECO:0000256" key="9">
    <source>
        <dbReference type="ARBA" id="ARBA00023170"/>
    </source>
</evidence>
<evidence type="ECO:0000259" key="16">
    <source>
        <dbReference type="PROSITE" id="PS51030"/>
    </source>
</evidence>
<evidence type="ECO:0000256" key="1">
    <source>
        <dbReference type="ARBA" id="ARBA00004123"/>
    </source>
</evidence>
<keyword evidence="8 14" id="KW-0804">Transcription</keyword>
<dbReference type="SUPFAM" id="SSF57716">
    <property type="entry name" value="Glucocorticoid receptor-like (DNA-binding domain)"/>
    <property type="match status" value="1"/>
</dbReference>
<dbReference type="PROSITE" id="PS00031">
    <property type="entry name" value="NUCLEAR_REC_DBD_1"/>
    <property type="match status" value="1"/>
</dbReference>
<reference evidence="18 19" key="1">
    <citation type="journal article" date="2022" name="Nat. Ecol. Evol.">
        <title>A masculinizing supergene underlies an exaggerated male reproductive morph in a spider.</title>
        <authorList>
            <person name="Hendrickx F."/>
            <person name="De Corte Z."/>
            <person name="Sonet G."/>
            <person name="Van Belleghem S.M."/>
            <person name="Kostlbacher S."/>
            <person name="Vangestel C."/>
        </authorList>
    </citation>
    <scope>NUCLEOTIDE SEQUENCE [LARGE SCALE GENOMIC DNA]</scope>
    <source>
        <strain evidence="18">W744_W776</strain>
    </source>
</reference>
<dbReference type="AlphaFoldDB" id="A0AAV6VE98"/>
<dbReference type="InterPro" id="IPR001628">
    <property type="entry name" value="Znf_hrmn_rcpt"/>
</dbReference>
<name>A0AAV6VE98_9ARAC</name>
<keyword evidence="10 14" id="KW-0539">Nucleus</keyword>
<comment type="similarity">
    <text evidence="2">Belongs to the nuclear hormone receptor family. NR1 subfamily.</text>
</comment>
<feature type="domain" description="NR LBD" evidence="17">
    <location>
        <begin position="197"/>
        <end position="417"/>
    </location>
</feature>
<evidence type="ECO:0000259" key="17">
    <source>
        <dbReference type="PROSITE" id="PS51843"/>
    </source>
</evidence>
<evidence type="ECO:0000256" key="13">
    <source>
        <dbReference type="ARBA" id="ARBA00077334"/>
    </source>
</evidence>
<dbReference type="Gene3D" id="1.10.565.10">
    <property type="entry name" value="Retinoid X Receptor"/>
    <property type="match status" value="1"/>
</dbReference>
<keyword evidence="7 14" id="KW-0238">DNA-binding</keyword>
<dbReference type="Proteomes" id="UP000827092">
    <property type="component" value="Unassembled WGS sequence"/>
</dbReference>
<dbReference type="Gene3D" id="3.30.50.10">
    <property type="entry name" value="Erythroid Transcription Factor GATA-1, subunit A"/>
    <property type="match status" value="1"/>
</dbReference>
<evidence type="ECO:0000256" key="3">
    <source>
        <dbReference type="ARBA" id="ARBA00022723"/>
    </source>
</evidence>
<dbReference type="Pfam" id="PF00104">
    <property type="entry name" value="Hormone_recep"/>
    <property type="match status" value="1"/>
</dbReference>
<dbReference type="InterPro" id="IPR013088">
    <property type="entry name" value="Znf_NHR/GATA"/>
</dbReference>
<dbReference type="PANTHER" id="PTHR45805:SF10">
    <property type="entry name" value="ECDYSONE-INDUCED PROTEIN 78C"/>
    <property type="match status" value="1"/>
</dbReference>
<dbReference type="SMART" id="SM00399">
    <property type="entry name" value="ZnF_C4"/>
    <property type="match status" value="1"/>
</dbReference>
<evidence type="ECO:0000256" key="4">
    <source>
        <dbReference type="ARBA" id="ARBA00022771"/>
    </source>
</evidence>
<comment type="subcellular location">
    <subcellularLocation>
        <location evidence="1 14">Nucleus</location>
    </subcellularLocation>
</comment>
<evidence type="ECO:0000256" key="5">
    <source>
        <dbReference type="ARBA" id="ARBA00022833"/>
    </source>
</evidence>
<dbReference type="GO" id="GO:0005634">
    <property type="term" value="C:nucleus"/>
    <property type="evidence" value="ECO:0007669"/>
    <property type="project" value="UniProtKB-SubCell"/>
</dbReference>
<dbReference type="GO" id="GO:0004879">
    <property type="term" value="F:nuclear receptor activity"/>
    <property type="evidence" value="ECO:0007669"/>
    <property type="project" value="InterPro"/>
</dbReference>
<dbReference type="PANTHER" id="PTHR45805">
    <property type="entry name" value="NUCLEAR HORMONE RECEPTOR HR3-RELATED"/>
    <property type="match status" value="1"/>
</dbReference>
<dbReference type="GO" id="GO:0008270">
    <property type="term" value="F:zinc ion binding"/>
    <property type="evidence" value="ECO:0007669"/>
    <property type="project" value="UniProtKB-KW"/>
</dbReference>
<dbReference type="GO" id="GO:0043565">
    <property type="term" value="F:sequence-specific DNA binding"/>
    <property type="evidence" value="ECO:0007669"/>
    <property type="project" value="InterPro"/>
</dbReference>
<dbReference type="PROSITE" id="PS51030">
    <property type="entry name" value="NUCLEAR_REC_DBD_2"/>
    <property type="match status" value="1"/>
</dbReference>
<dbReference type="PRINTS" id="PR00546">
    <property type="entry name" value="THYROIDHORMR"/>
</dbReference>
<dbReference type="PRINTS" id="PR00398">
    <property type="entry name" value="STRDHORMONER"/>
</dbReference>
<evidence type="ECO:0000256" key="8">
    <source>
        <dbReference type="ARBA" id="ARBA00023163"/>
    </source>
</evidence>
<dbReference type="InterPro" id="IPR001728">
    <property type="entry name" value="ThyrH_rcpt"/>
</dbReference>
<evidence type="ECO:0000256" key="10">
    <source>
        <dbReference type="ARBA" id="ARBA00023242"/>
    </source>
</evidence>
<feature type="region of interest" description="Disordered" evidence="15">
    <location>
        <begin position="130"/>
        <end position="160"/>
    </location>
</feature>
<proteinExistence type="inferred from homology"/>
<keyword evidence="6 14" id="KW-0805">Transcription regulation</keyword>
<evidence type="ECO:0000256" key="11">
    <source>
        <dbReference type="ARBA" id="ARBA00055215"/>
    </source>
</evidence>
<evidence type="ECO:0000256" key="6">
    <source>
        <dbReference type="ARBA" id="ARBA00023015"/>
    </source>
</evidence>
<evidence type="ECO:0000256" key="12">
    <source>
        <dbReference type="ARBA" id="ARBA00072676"/>
    </source>
</evidence>
<dbReference type="PRINTS" id="PR00047">
    <property type="entry name" value="STROIDFINGER"/>
</dbReference>
<dbReference type="InterPro" id="IPR035500">
    <property type="entry name" value="NHR-like_dom_sf"/>
</dbReference>
<keyword evidence="3 14" id="KW-0479">Metal-binding</keyword>
<keyword evidence="4 14" id="KW-0863">Zinc-finger</keyword>
<evidence type="ECO:0000256" key="15">
    <source>
        <dbReference type="SAM" id="MobiDB-lite"/>
    </source>
</evidence>
<evidence type="ECO:0000313" key="18">
    <source>
        <dbReference type="EMBL" id="KAG8194308.1"/>
    </source>
</evidence>
<dbReference type="Pfam" id="PF00105">
    <property type="entry name" value="zf-C4"/>
    <property type="match status" value="1"/>
</dbReference>
<dbReference type="EMBL" id="JAFNEN010000105">
    <property type="protein sequence ID" value="KAG8194308.1"/>
    <property type="molecule type" value="Genomic_DNA"/>
</dbReference>
<evidence type="ECO:0000256" key="2">
    <source>
        <dbReference type="ARBA" id="ARBA00008092"/>
    </source>
</evidence>
<sequence>MDVIDVWPSGRDNGLLMVSCENCLSVWNLTLVRQSERDQSFTAADSNSSSTTKSFVPCKVCGDKASGYHYGVTSCEGCKGFFRRSIQKKIEYRCLRDEKCLVIRLNRNRCQFCRFKKCLDVGMSRDSVRYGRVPKRTRERMEENRVSSQSDSQQSQAEQSMRDLESKELAIYDLTLTVTQAHHVNCEYTELRTRGLQRKPAIFSLSEFSDNGSNSPDSVEHQKITMWQQFGILFTTTISKMVEFAKKVPTFIDLTQDDQLLLLKRGMFEVWTMHVARNSNEGSVVFADGSYITRQQIELIFDYEFTLALFNFITSVNSMELNDSEIGLFSAIILCAPEREGVSDPKLIGQIQDRLIEALKVHIGKHHPGEPNTFPMLMMKLSELRALGGKHSDHLVWFRANWERISPQPLFAETFDIPMKVYMEDRQQQ</sequence>
<protein>
    <recommendedName>
        <fullName evidence="12">Probable nuclear hormone receptor HR3</fullName>
    </recommendedName>
    <alternativeName>
        <fullName evidence="13">Nuclear receptor subfamily 1 group F member 4</fullName>
    </alternativeName>
</protein>
<keyword evidence="9 14" id="KW-0675">Receptor</keyword>
<comment type="caution">
    <text evidence="18">The sequence shown here is derived from an EMBL/GenBank/DDBJ whole genome shotgun (WGS) entry which is preliminary data.</text>
</comment>
<organism evidence="18 19">
    <name type="scientific">Oedothorax gibbosus</name>
    <dbReference type="NCBI Taxonomy" id="931172"/>
    <lineage>
        <taxon>Eukaryota</taxon>
        <taxon>Metazoa</taxon>
        <taxon>Ecdysozoa</taxon>
        <taxon>Arthropoda</taxon>
        <taxon>Chelicerata</taxon>
        <taxon>Arachnida</taxon>
        <taxon>Araneae</taxon>
        <taxon>Araneomorphae</taxon>
        <taxon>Entelegynae</taxon>
        <taxon>Araneoidea</taxon>
        <taxon>Linyphiidae</taxon>
        <taxon>Erigoninae</taxon>
        <taxon>Oedothorax</taxon>
    </lineage>
</organism>
<evidence type="ECO:0000256" key="7">
    <source>
        <dbReference type="ARBA" id="ARBA00023125"/>
    </source>
</evidence>
<dbReference type="PROSITE" id="PS51843">
    <property type="entry name" value="NR_LBD"/>
    <property type="match status" value="1"/>
</dbReference>
<evidence type="ECO:0000313" key="19">
    <source>
        <dbReference type="Proteomes" id="UP000827092"/>
    </source>
</evidence>
<dbReference type="InterPro" id="IPR001723">
    <property type="entry name" value="Nuclear_hrmn_rcpt"/>
</dbReference>
<evidence type="ECO:0000256" key="14">
    <source>
        <dbReference type="RuleBase" id="RU004334"/>
    </source>
</evidence>
<accession>A0AAV6VE98</accession>
<keyword evidence="19" id="KW-1185">Reference proteome</keyword>
<keyword evidence="5 14" id="KW-0862">Zinc</keyword>
<comment type="function">
    <text evidence="11">Putative receptor whose ligand is not yet known.</text>
</comment>
<dbReference type="FunFam" id="3.30.50.10:FF:000003">
    <property type="entry name" value="Nuclear orphan receptor ROR-beta"/>
    <property type="match status" value="1"/>
</dbReference>
<dbReference type="SMART" id="SM00430">
    <property type="entry name" value="HOLI"/>
    <property type="match status" value="1"/>
</dbReference>